<organism evidence="11 12">
    <name type="scientific">Pyxicephalus adspersus</name>
    <name type="common">African bullfrog</name>
    <dbReference type="NCBI Taxonomy" id="30357"/>
    <lineage>
        <taxon>Eukaryota</taxon>
        <taxon>Metazoa</taxon>
        <taxon>Chordata</taxon>
        <taxon>Craniata</taxon>
        <taxon>Vertebrata</taxon>
        <taxon>Euteleostomi</taxon>
        <taxon>Amphibia</taxon>
        <taxon>Batrachia</taxon>
        <taxon>Anura</taxon>
        <taxon>Neobatrachia</taxon>
        <taxon>Ranoidea</taxon>
        <taxon>Pyxicephalidae</taxon>
        <taxon>Pyxicephalinae</taxon>
        <taxon>Pyxicephalus</taxon>
    </lineage>
</organism>
<comment type="subcellular location">
    <subcellularLocation>
        <location evidence="1">Cell membrane</location>
        <topology evidence="1">Multi-pass membrane protein</topology>
    </subcellularLocation>
</comment>
<dbReference type="InterPro" id="IPR000276">
    <property type="entry name" value="GPCR_Rhodpsn"/>
</dbReference>
<evidence type="ECO:0000256" key="2">
    <source>
        <dbReference type="ARBA" id="ARBA00022475"/>
    </source>
</evidence>
<evidence type="ECO:0000256" key="1">
    <source>
        <dbReference type="ARBA" id="ARBA00004651"/>
    </source>
</evidence>
<dbReference type="PRINTS" id="PR00245">
    <property type="entry name" value="OLFACTORYR"/>
</dbReference>
<evidence type="ECO:0000259" key="10">
    <source>
        <dbReference type="PROSITE" id="PS50262"/>
    </source>
</evidence>
<evidence type="ECO:0000256" key="8">
    <source>
        <dbReference type="ARBA" id="ARBA00023170"/>
    </source>
</evidence>
<evidence type="ECO:0000256" key="6">
    <source>
        <dbReference type="ARBA" id="ARBA00023040"/>
    </source>
</evidence>
<dbReference type="InterPro" id="IPR000725">
    <property type="entry name" value="Olfact_rcpt"/>
</dbReference>
<dbReference type="InterPro" id="IPR017452">
    <property type="entry name" value="GPCR_Rhodpsn_7TM"/>
</dbReference>
<dbReference type="GO" id="GO:0005886">
    <property type="term" value="C:plasma membrane"/>
    <property type="evidence" value="ECO:0007669"/>
    <property type="project" value="UniProtKB-SubCell"/>
</dbReference>
<keyword evidence="7" id="KW-0472">Membrane</keyword>
<gene>
    <name evidence="11" type="ORF">GDO54_005069</name>
</gene>
<dbReference type="PROSITE" id="PS50262">
    <property type="entry name" value="G_PROTEIN_RECEP_F1_2"/>
    <property type="match status" value="1"/>
</dbReference>
<reference evidence="11" key="1">
    <citation type="thesis" date="2020" institute="ProQuest LLC" country="789 East Eisenhower Parkway, Ann Arbor, MI, USA">
        <title>Comparative Genomics and Chromosome Evolution.</title>
        <authorList>
            <person name="Mudd A.B."/>
        </authorList>
    </citation>
    <scope>NUCLEOTIDE SEQUENCE</scope>
    <source>
        <strain evidence="11">1538</strain>
        <tissue evidence="11">Blood</tissue>
    </source>
</reference>
<dbReference type="Pfam" id="PF00001">
    <property type="entry name" value="7tm_1"/>
    <property type="match status" value="1"/>
</dbReference>
<keyword evidence="3" id="KW-0812">Transmembrane</keyword>
<evidence type="ECO:0000256" key="5">
    <source>
        <dbReference type="ARBA" id="ARBA00022989"/>
    </source>
</evidence>
<keyword evidence="5" id="KW-1133">Transmembrane helix</keyword>
<keyword evidence="4" id="KW-0716">Sensory transduction</keyword>
<evidence type="ECO:0000256" key="9">
    <source>
        <dbReference type="ARBA" id="ARBA00023224"/>
    </source>
</evidence>
<dbReference type="PANTHER" id="PTHR26452">
    <property type="entry name" value="OLFACTORY RECEPTOR"/>
    <property type="match status" value="1"/>
</dbReference>
<dbReference type="InterPro" id="IPR050516">
    <property type="entry name" value="Olfactory_GPCR"/>
</dbReference>
<protein>
    <recommendedName>
        <fullName evidence="10">G-protein coupled receptors family 1 profile domain-containing protein</fullName>
    </recommendedName>
</protein>
<evidence type="ECO:0000313" key="12">
    <source>
        <dbReference type="Proteomes" id="UP001181693"/>
    </source>
</evidence>
<dbReference type="GO" id="GO:0004930">
    <property type="term" value="F:G protein-coupled receptor activity"/>
    <property type="evidence" value="ECO:0007669"/>
    <property type="project" value="UniProtKB-KW"/>
</dbReference>
<evidence type="ECO:0000256" key="4">
    <source>
        <dbReference type="ARBA" id="ARBA00022725"/>
    </source>
</evidence>
<name>A0AAV2ZFT3_PYXAD</name>
<dbReference type="PROSITE" id="PS00237">
    <property type="entry name" value="G_PROTEIN_RECEP_F1_1"/>
    <property type="match status" value="1"/>
</dbReference>
<evidence type="ECO:0000256" key="3">
    <source>
        <dbReference type="ARBA" id="ARBA00022692"/>
    </source>
</evidence>
<feature type="domain" description="G-protein coupled receptors family 1 profile" evidence="10">
    <location>
        <begin position="8"/>
        <end position="179"/>
    </location>
</feature>
<dbReference type="Proteomes" id="UP001181693">
    <property type="component" value="Unassembled WGS sequence"/>
</dbReference>
<proteinExistence type="predicted"/>
<keyword evidence="9" id="KW-0807">Transducer</keyword>
<keyword evidence="2" id="KW-1003">Cell membrane</keyword>
<accession>A0AAV2ZFT3</accession>
<evidence type="ECO:0000256" key="7">
    <source>
        <dbReference type="ARBA" id="ARBA00023136"/>
    </source>
</evidence>
<keyword evidence="4" id="KW-0552">Olfaction</keyword>
<keyword evidence="12" id="KW-1185">Reference proteome</keyword>
<dbReference type="AlphaFoldDB" id="A0AAV2ZFT3"/>
<sequence length="179" mass="20570">MYLVTLSGNFLLILMVRNNSHLHTPMYFFLTNLSIIDICFSSTVVPRMLVNTVSQDKSISFLGCATQMYFHLALGDVECLILTVMAFDRFIAICKPLRYVMILSKQLRVRLAIVSWFLDFENSLFQAMFTFQLPFCKSNVIDYFFCEIPPLLRLSCKDVYLNQVAEITATAFLPLLQSS</sequence>
<comment type="caution">
    <text evidence="11">The sequence shown here is derived from an EMBL/GenBank/DDBJ whole genome shotgun (WGS) entry which is preliminary data.</text>
</comment>
<dbReference type="GO" id="GO:0004984">
    <property type="term" value="F:olfactory receptor activity"/>
    <property type="evidence" value="ECO:0007669"/>
    <property type="project" value="InterPro"/>
</dbReference>
<evidence type="ECO:0000313" key="11">
    <source>
        <dbReference type="EMBL" id="DBA14051.1"/>
    </source>
</evidence>
<keyword evidence="6" id="KW-0297">G-protein coupled receptor</keyword>
<dbReference type="FunFam" id="1.20.1070.10:FF:000015">
    <property type="entry name" value="Olfactory receptor"/>
    <property type="match status" value="1"/>
</dbReference>
<dbReference type="Gene3D" id="1.20.1070.10">
    <property type="entry name" value="Rhodopsin 7-helix transmembrane proteins"/>
    <property type="match status" value="1"/>
</dbReference>
<dbReference type="EMBL" id="DYDO01000013">
    <property type="protein sequence ID" value="DBA14051.1"/>
    <property type="molecule type" value="Genomic_DNA"/>
</dbReference>
<dbReference type="SUPFAM" id="SSF81321">
    <property type="entry name" value="Family A G protein-coupled receptor-like"/>
    <property type="match status" value="1"/>
</dbReference>
<keyword evidence="8" id="KW-0675">Receptor</keyword>